<keyword evidence="2" id="KW-1185">Reference proteome</keyword>
<reference evidence="1 2" key="1">
    <citation type="submission" date="2018-02" db="EMBL/GenBank/DDBJ databases">
        <title>Fusarium culmorum secondary metabolites in fungal-bacterial-plant interactions.</title>
        <authorList>
            <person name="Schmidt R."/>
        </authorList>
    </citation>
    <scope>NUCLEOTIDE SEQUENCE [LARGE SCALE GENOMIC DNA]</scope>
    <source>
        <strain evidence="1 2">PV</strain>
    </source>
</reference>
<dbReference type="OMA" id="MRMKILY"/>
<dbReference type="AlphaFoldDB" id="A0A2T4HBL8"/>
<evidence type="ECO:0000313" key="1">
    <source>
        <dbReference type="EMBL" id="PTD13208.1"/>
    </source>
</evidence>
<gene>
    <name evidence="1" type="ORF">FCULG_00004945</name>
</gene>
<comment type="caution">
    <text evidence="1">The sequence shown here is derived from an EMBL/GenBank/DDBJ whole genome shotgun (WGS) entry which is preliminary data.</text>
</comment>
<organism evidence="1 2">
    <name type="scientific">Fusarium culmorum</name>
    <dbReference type="NCBI Taxonomy" id="5516"/>
    <lineage>
        <taxon>Eukaryota</taxon>
        <taxon>Fungi</taxon>
        <taxon>Dikarya</taxon>
        <taxon>Ascomycota</taxon>
        <taxon>Pezizomycotina</taxon>
        <taxon>Sordariomycetes</taxon>
        <taxon>Hypocreomycetidae</taxon>
        <taxon>Hypocreales</taxon>
        <taxon>Nectriaceae</taxon>
        <taxon>Fusarium</taxon>
    </lineage>
</organism>
<sequence length="113" mass="12874">MATPSQRVHDQAYRDRRTPTFERLRVHSAFPRQAALNWSDRGEGAEAWGKVAYWCVGAPLEPLRADQDLSMSLSLSQSSSAHFSTNIRVVSMRMKILYCGVYMDSREWDSFGS</sequence>
<dbReference type="Proteomes" id="UP000241587">
    <property type="component" value="Unassembled WGS sequence"/>
</dbReference>
<dbReference type="OrthoDB" id="10294569at2759"/>
<dbReference type="EMBL" id="PVEM01000001">
    <property type="protein sequence ID" value="PTD13208.1"/>
    <property type="molecule type" value="Genomic_DNA"/>
</dbReference>
<protein>
    <submittedName>
        <fullName evidence="1">Uncharacterized protein</fullName>
    </submittedName>
</protein>
<proteinExistence type="predicted"/>
<accession>A0A2T4HBL8</accession>
<name>A0A2T4HBL8_FUSCU</name>
<evidence type="ECO:0000313" key="2">
    <source>
        <dbReference type="Proteomes" id="UP000241587"/>
    </source>
</evidence>